<dbReference type="GO" id="GO:0006310">
    <property type="term" value="P:DNA recombination"/>
    <property type="evidence" value="ECO:0007669"/>
    <property type="project" value="UniProtKB-KW"/>
</dbReference>
<dbReference type="EC" id="5.6.2.3" evidence="1"/>
<dbReference type="GO" id="GO:0016787">
    <property type="term" value="F:hydrolase activity"/>
    <property type="evidence" value="ECO:0007669"/>
    <property type="project" value="UniProtKB-KW"/>
</dbReference>
<gene>
    <name evidence="4" type="ORF">CPELLU_LOCUS10695</name>
</gene>
<dbReference type="Pfam" id="PF05970">
    <property type="entry name" value="PIF1"/>
    <property type="match status" value="1"/>
</dbReference>
<protein>
    <recommendedName>
        <fullName evidence="1">ATP-dependent DNA helicase</fullName>
        <ecNumber evidence="1">5.6.2.3</ecNumber>
    </recommendedName>
</protein>
<dbReference type="SUPFAM" id="SSF52540">
    <property type="entry name" value="P-loop containing nucleoside triphosphate hydrolases"/>
    <property type="match status" value="1"/>
</dbReference>
<evidence type="ECO:0000313" key="5">
    <source>
        <dbReference type="Proteomes" id="UP000789759"/>
    </source>
</evidence>
<dbReference type="PANTHER" id="PTHR10492">
    <property type="match status" value="1"/>
</dbReference>
<proteinExistence type="inferred from homology"/>
<keyword evidence="1" id="KW-0234">DNA repair</keyword>
<dbReference type="InterPro" id="IPR049163">
    <property type="entry name" value="Pif1-like_2B_dom"/>
</dbReference>
<dbReference type="OrthoDB" id="3691720at2759"/>
<keyword evidence="1" id="KW-0233">DNA recombination</keyword>
<keyword evidence="1" id="KW-0347">Helicase</keyword>
<dbReference type="GO" id="GO:0006281">
    <property type="term" value="P:DNA repair"/>
    <property type="evidence" value="ECO:0007669"/>
    <property type="project" value="UniProtKB-KW"/>
</dbReference>
<dbReference type="Proteomes" id="UP000789759">
    <property type="component" value="Unassembled WGS sequence"/>
</dbReference>
<evidence type="ECO:0000256" key="1">
    <source>
        <dbReference type="RuleBase" id="RU363044"/>
    </source>
</evidence>
<organism evidence="4 5">
    <name type="scientific">Cetraspora pellucida</name>
    <dbReference type="NCBI Taxonomy" id="1433469"/>
    <lineage>
        <taxon>Eukaryota</taxon>
        <taxon>Fungi</taxon>
        <taxon>Fungi incertae sedis</taxon>
        <taxon>Mucoromycota</taxon>
        <taxon>Glomeromycotina</taxon>
        <taxon>Glomeromycetes</taxon>
        <taxon>Diversisporales</taxon>
        <taxon>Gigasporaceae</taxon>
        <taxon>Cetraspora</taxon>
    </lineage>
</organism>
<comment type="caution">
    <text evidence="4">The sequence shown here is derived from an EMBL/GenBank/DDBJ whole genome shotgun (WGS) entry which is preliminary data.</text>
</comment>
<name>A0A9N9ELU4_9GLOM</name>
<feature type="domain" description="DNA helicase Pif1-like 2B" evidence="3">
    <location>
        <begin position="201"/>
        <end position="246"/>
    </location>
</feature>
<dbReference type="InterPro" id="IPR010285">
    <property type="entry name" value="DNA_helicase_pif1-like_DEAD"/>
</dbReference>
<comment type="similarity">
    <text evidence="1">Belongs to the helicase family.</text>
</comment>
<comment type="cofactor">
    <cofactor evidence="1">
        <name>Mg(2+)</name>
        <dbReference type="ChEBI" id="CHEBI:18420"/>
    </cofactor>
</comment>
<keyword evidence="1" id="KW-0067">ATP-binding</keyword>
<keyword evidence="1" id="KW-0227">DNA damage</keyword>
<evidence type="ECO:0000313" key="4">
    <source>
        <dbReference type="EMBL" id="CAG8679345.1"/>
    </source>
</evidence>
<keyword evidence="1" id="KW-0547">Nucleotide-binding</keyword>
<evidence type="ECO:0000259" key="2">
    <source>
        <dbReference type="Pfam" id="PF05970"/>
    </source>
</evidence>
<dbReference type="Pfam" id="PF21530">
    <property type="entry name" value="Pif1_2B_dom"/>
    <property type="match status" value="1"/>
</dbReference>
<evidence type="ECO:0000259" key="3">
    <source>
        <dbReference type="Pfam" id="PF21530"/>
    </source>
</evidence>
<dbReference type="GO" id="GO:0005524">
    <property type="term" value="F:ATP binding"/>
    <property type="evidence" value="ECO:0007669"/>
    <property type="project" value="UniProtKB-KW"/>
</dbReference>
<dbReference type="GO" id="GO:0000723">
    <property type="term" value="P:telomere maintenance"/>
    <property type="evidence" value="ECO:0007669"/>
    <property type="project" value="InterPro"/>
</dbReference>
<accession>A0A9N9ELU4</accession>
<keyword evidence="5" id="KW-1185">Reference proteome</keyword>
<comment type="catalytic activity">
    <reaction evidence="1">
        <text>ATP + H2O = ADP + phosphate + H(+)</text>
        <dbReference type="Rhea" id="RHEA:13065"/>
        <dbReference type="ChEBI" id="CHEBI:15377"/>
        <dbReference type="ChEBI" id="CHEBI:15378"/>
        <dbReference type="ChEBI" id="CHEBI:30616"/>
        <dbReference type="ChEBI" id="CHEBI:43474"/>
        <dbReference type="ChEBI" id="CHEBI:456216"/>
        <dbReference type="EC" id="5.6.2.3"/>
    </reaction>
</comment>
<dbReference type="AlphaFoldDB" id="A0A9N9ELU4"/>
<sequence>MPTPTMFFEYELNNTLIKDKENYDIEELTQIINNGLPQLNVDQYAIFESIVKAIETHASAIMFVDGPASSGMAALLLPGGRTAHSCFKIPINVHEDSTCTVSYEEHMPFVTNSKANTIKLPEYIVLRSQELNDMIHYIYPNLSNCLDYQYMVEHSIFASKNNDISIINSTVMTQFPKEAIEYLSADSIVEQRETNYQYPIEFLNSLNFGGLSSYKLILKLGTLIILLWNIHPPNGLYNRTRLICCNFQKHVIKAKIITEKHFGKHVFLPYITMSPSNSDLPFVLKCHQFLVHLAFAITINKSQRQTLNFVVLAIEQDKEAIGQTRFTFNIVYPEIFQ</sequence>
<reference evidence="4" key="1">
    <citation type="submission" date="2021-06" db="EMBL/GenBank/DDBJ databases">
        <authorList>
            <person name="Kallberg Y."/>
            <person name="Tangrot J."/>
            <person name="Rosling A."/>
        </authorList>
    </citation>
    <scope>NUCLEOTIDE SEQUENCE</scope>
    <source>
        <strain evidence="4">FL966</strain>
    </source>
</reference>
<dbReference type="InterPro" id="IPR027417">
    <property type="entry name" value="P-loop_NTPase"/>
</dbReference>
<dbReference type="EMBL" id="CAJVQA010008962">
    <property type="protein sequence ID" value="CAG8679345.1"/>
    <property type="molecule type" value="Genomic_DNA"/>
</dbReference>
<dbReference type="GO" id="GO:0043139">
    <property type="term" value="F:5'-3' DNA helicase activity"/>
    <property type="evidence" value="ECO:0007669"/>
    <property type="project" value="UniProtKB-EC"/>
</dbReference>
<dbReference type="PANTHER" id="PTHR10492:SF57">
    <property type="entry name" value="ATP-DEPENDENT DNA HELICASE"/>
    <property type="match status" value="1"/>
</dbReference>
<feature type="domain" description="DNA helicase Pif1-like DEAD-box helicase" evidence="2">
    <location>
        <begin position="68"/>
        <end position="107"/>
    </location>
</feature>
<keyword evidence="1" id="KW-0378">Hydrolase</keyword>